<dbReference type="InterPro" id="IPR011008">
    <property type="entry name" value="Dimeric_a/b-barrel"/>
</dbReference>
<dbReference type="InterPro" id="IPR010753">
    <property type="entry name" value="DUF1330"/>
</dbReference>
<sequence>MTQVDPTRDQFDAFKALDRDEPCEMLNLVRLRDRASYPEGHDLHAAGLTGAEAYTRYGAQSAPVLRRVGGAILWRGDYRTVLIGPQDERWDHVFVARYPSAHAFMAMVKDPDYAIAVVHRQAAVLTSRLIRCAPAATGEVFG</sequence>
<dbReference type="EMBL" id="JAGTUU010000004">
    <property type="protein sequence ID" value="MBS0124555.1"/>
    <property type="molecule type" value="Genomic_DNA"/>
</dbReference>
<dbReference type="AlphaFoldDB" id="A0A8J7WBL4"/>
<dbReference type="Gene3D" id="3.30.70.100">
    <property type="match status" value="1"/>
</dbReference>
<comment type="caution">
    <text evidence="2">The sequence shown here is derived from an EMBL/GenBank/DDBJ whole genome shotgun (WGS) entry which is preliminary data.</text>
</comment>
<evidence type="ECO:0000313" key="2">
    <source>
        <dbReference type="EMBL" id="MBS0124555.1"/>
    </source>
</evidence>
<dbReference type="PANTHER" id="PTHR40257">
    <property type="match status" value="1"/>
</dbReference>
<dbReference type="PANTHER" id="PTHR40257:SF1">
    <property type="entry name" value="DUF1330 DOMAIN-CONTAINING PROTEIN"/>
    <property type="match status" value="1"/>
</dbReference>
<evidence type="ECO:0000259" key="1">
    <source>
        <dbReference type="Pfam" id="PF07045"/>
    </source>
</evidence>
<gene>
    <name evidence="2" type="ORF">KB874_10445</name>
</gene>
<dbReference type="RefSeq" id="WP_212536524.1">
    <property type="nucleotide sequence ID" value="NZ_JAGTUU010000004.1"/>
</dbReference>
<organism evidence="2 3">
    <name type="scientific">Thetidibacter halocola</name>
    <dbReference type="NCBI Taxonomy" id="2827239"/>
    <lineage>
        <taxon>Bacteria</taxon>
        <taxon>Pseudomonadati</taxon>
        <taxon>Pseudomonadota</taxon>
        <taxon>Alphaproteobacteria</taxon>
        <taxon>Rhodobacterales</taxon>
        <taxon>Roseobacteraceae</taxon>
        <taxon>Thetidibacter</taxon>
    </lineage>
</organism>
<keyword evidence="3" id="KW-1185">Reference proteome</keyword>
<name>A0A8J7WBL4_9RHOB</name>
<reference evidence="2" key="1">
    <citation type="submission" date="2021-04" db="EMBL/GenBank/DDBJ databases">
        <authorList>
            <person name="Yoon J."/>
        </authorList>
    </citation>
    <scope>NUCLEOTIDE SEQUENCE</scope>
    <source>
        <strain evidence="2">KMU-90</strain>
    </source>
</reference>
<accession>A0A8J7WBL4</accession>
<protein>
    <submittedName>
        <fullName evidence="2">DUF1330 domain-containing protein</fullName>
    </submittedName>
</protein>
<proteinExistence type="predicted"/>
<dbReference type="Pfam" id="PF07045">
    <property type="entry name" value="DUF1330"/>
    <property type="match status" value="1"/>
</dbReference>
<dbReference type="SUPFAM" id="SSF54909">
    <property type="entry name" value="Dimeric alpha+beta barrel"/>
    <property type="match status" value="1"/>
</dbReference>
<feature type="domain" description="DUF1330" evidence="1">
    <location>
        <begin position="49"/>
        <end position="124"/>
    </location>
</feature>
<evidence type="ECO:0000313" key="3">
    <source>
        <dbReference type="Proteomes" id="UP000681356"/>
    </source>
</evidence>
<dbReference type="Proteomes" id="UP000681356">
    <property type="component" value="Unassembled WGS sequence"/>
</dbReference>